<dbReference type="AlphaFoldDB" id="A0A4Q0XG31"/>
<dbReference type="Gene3D" id="1.25.40.10">
    <property type="entry name" value="Tetratricopeptide repeat domain"/>
    <property type="match status" value="1"/>
</dbReference>
<dbReference type="EMBL" id="SDDZ01000004">
    <property type="protein sequence ID" value="RXJ50214.1"/>
    <property type="molecule type" value="Genomic_DNA"/>
</dbReference>
<feature type="repeat" description="TPR" evidence="1">
    <location>
        <begin position="25"/>
        <end position="58"/>
    </location>
</feature>
<dbReference type="InterPro" id="IPR011990">
    <property type="entry name" value="TPR-like_helical_dom_sf"/>
</dbReference>
<dbReference type="PROSITE" id="PS50005">
    <property type="entry name" value="TPR"/>
    <property type="match status" value="1"/>
</dbReference>
<dbReference type="PROSITE" id="PS51257">
    <property type="entry name" value="PROKAR_LIPOPROTEIN"/>
    <property type="match status" value="1"/>
</dbReference>
<sequence length="287" mass="34903">MRIILLFLFLTILSCSDNKTDYDQYNEWDQKAMLEFKDKDYEKALANFEKAIDLKPKEDVSIYFYATASALHAKKYDKAKELLISSIHNTNASKDYFLNFNEFNSFRNEKMFTEIEKDYESHISEFYEKLEHPEIYREVDRLVELDKEYRTNGSEWKEVERIDSLNIKRLIEITKEYGWHPKGWLVLWHQRGTYGQDTYVWNFFKPYIDEQIKKGTMKKDFWVMFEEERSMRQNKEQIYGMYWNQFDDYPIKDIANVDKRRAEFGVPPLWYMEKVYGIALPAEYKKL</sequence>
<protein>
    <submittedName>
        <fullName evidence="2">Tetratricopeptide repeat protein</fullName>
    </submittedName>
</protein>
<dbReference type="RefSeq" id="WP_129017184.1">
    <property type="nucleotide sequence ID" value="NZ_SDDZ01000004.1"/>
</dbReference>
<keyword evidence="1" id="KW-0802">TPR repeat</keyword>
<dbReference type="Proteomes" id="UP000289792">
    <property type="component" value="Unassembled WGS sequence"/>
</dbReference>
<name>A0A4Q0XG31_9FLAO</name>
<comment type="caution">
    <text evidence="2">The sequence shown here is derived from an EMBL/GenBank/DDBJ whole genome shotgun (WGS) entry which is preliminary data.</text>
</comment>
<evidence type="ECO:0000256" key="1">
    <source>
        <dbReference type="PROSITE-ProRule" id="PRU00339"/>
    </source>
</evidence>
<organism evidence="2 3">
    <name type="scientific">Gelidibacter gilvus</name>
    <dbReference type="NCBI Taxonomy" id="59602"/>
    <lineage>
        <taxon>Bacteria</taxon>
        <taxon>Pseudomonadati</taxon>
        <taxon>Bacteroidota</taxon>
        <taxon>Flavobacteriia</taxon>
        <taxon>Flavobacteriales</taxon>
        <taxon>Flavobacteriaceae</taxon>
        <taxon>Gelidibacter</taxon>
    </lineage>
</organism>
<dbReference type="SUPFAM" id="SSF81901">
    <property type="entry name" value="HCP-like"/>
    <property type="match status" value="1"/>
</dbReference>
<evidence type="ECO:0000313" key="3">
    <source>
        <dbReference type="Proteomes" id="UP000289792"/>
    </source>
</evidence>
<gene>
    <name evidence="2" type="ORF">ESZ48_09540</name>
</gene>
<reference evidence="2 3" key="1">
    <citation type="submission" date="2019-01" db="EMBL/GenBank/DDBJ databases">
        <title>Genome sequence of the Antarctic species Gelidibacter gilvus ACAM 158(T).</title>
        <authorList>
            <person name="Bowman J.P."/>
        </authorList>
    </citation>
    <scope>NUCLEOTIDE SEQUENCE [LARGE SCALE GENOMIC DNA]</scope>
    <source>
        <strain evidence="2 3">IC158</strain>
    </source>
</reference>
<dbReference type="InterPro" id="IPR019734">
    <property type="entry name" value="TPR_rpt"/>
</dbReference>
<accession>A0A4Q0XG31</accession>
<keyword evidence="3" id="KW-1185">Reference proteome</keyword>
<proteinExistence type="predicted"/>
<evidence type="ECO:0000313" key="2">
    <source>
        <dbReference type="EMBL" id="RXJ50214.1"/>
    </source>
</evidence>
<dbReference type="OrthoDB" id="1346030at2"/>